<feature type="region of interest" description="Disordered" evidence="1">
    <location>
        <begin position="20"/>
        <end position="65"/>
    </location>
</feature>
<protein>
    <submittedName>
        <fullName evidence="2">Uncharacterized protein</fullName>
    </submittedName>
</protein>
<sequence length="65" mass="6749">MARRSPPAAIFSPVSTLPFSLSPPLPKLGEDAGAARGARRDPEATAMSRRSPPAAIFSPFSDGVI</sequence>
<dbReference type="Proteomes" id="UP000006591">
    <property type="component" value="Chromosome 7"/>
</dbReference>
<dbReference type="AlphaFoldDB" id="A0A0E0HWL4"/>
<organism evidence="2">
    <name type="scientific">Oryza nivara</name>
    <name type="common">Indian wild rice</name>
    <name type="synonym">Oryza sativa f. spontanea</name>
    <dbReference type="NCBI Taxonomy" id="4536"/>
    <lineage>
        <taxon>Eukaryota</taxon>
        <taxon>Viridiplantae</taxon>
        <taxon>Streptophyta</taxon>
        <taxon>Embryophyta</taxon>
        <taxon>Tracheophyta</taxon>
        <taxon>Spermatophyta</taxon>
        <taxon>Magnoliopsida</taxon>
        <taxon>Liliopsida</taxon>
        <taxon>Poales</taxon>
        <taxon>Poaceae</taxon>
        <taxon>BOP clade</taxon>
        <taxon>Oryzoideae</taxon>
        <taxon>Oryzeae</taxon>
        <taxon>Oryzinae</taxon>
        <taxon>Oryza</taxon>
    </lineage>
</organism>
<keyword evidence="3" id="KW-1185">Reference proteome</keyword>
<reference evidence="2" key="1">
    <citation type="submission" date="2015-04" db="UniProtKB">
        <authorList>
            <consortium name="EnsemblPlants"/>
        </authorList>
    </citation>
    <scope>IDENTIFICATION</scope>
    <source>
        <strain evidence="2">SL10</strain>
    </source>
</reference>
<dbReference type="EnsemblPlants" id="ONIVA07G01640.1">
    <property type="protein sequence ID" value="ONIVA07G01640.1"/>
    <property type="gene ID" value="ONIVA07G01640"/>
</dbReference>
<accession>A0A0E0HWL4</accession>
<evidence type="ECO:0000313" key="2">
    <source>
        <dbReference type="EnsemblPlants" id="ONIVA07G01640.1"/>
    </source>
</evidence>
<evidence type="ECO:0000313" key="3">
    <source>
        <dbReference type="Proteomes" id="UP000006591"/>
    </source>
</evidence>
<proteinExistence type="predicted"/>
<reference evidence="2" key="2">
    <citation type="submission" date="2018-04" db="EMBL/GenBank/DDBJ databases">
        <title>OnivRS2 (Oryza nivara Reference Sequence Version 2).</title>
        <authorList>
            <person name="Zhang J."/>
            <person name="Kudrna D."/>
            <person name="Lee S."/>
            <person name="Talag J."/>
            <person name="Rajasekar S."/>
            <person name="Welchert J."/>
            <person name="Hsing Y.-I."/>
            <person name="Wing R.A."/>
        </authorList>
    </citation>
    <scope>NUCLEOTIDE SEQUENCE [LARGE SCALE GENOMIC DNA]</scope>
    <source>
        <strain evidence="2">SL10</strain>
    </source>
</reference>
<name>A0A0E0HWL4_ORYNI</name>
<evidence type="ECO:0000256" key="1">
    <source>
        <dbReference type="SAM" id="MobiDB-lite"/>
    </source>
</evidence>
<dbReference type="Gramene" id="ONIVA07G01640.1">
    <property type="protein sequence ID" value="ONIVA07G01640.1"/>
    <property type="gene ID" value="ONIVA07G01640"/>
</dbReference>
<dbReference type="HOGENOM" id="CLU_2853656_0_0_1"/>